<evidence type="ECO:0000313" key="3">
    <source>
        <dbReference type="Proteomes" id="UP000612055"/>
    </source>
</evidence>
<keyword evidence="3" id="KW-1185">Reference proteome</keyword>
<protein>
    <submittedName>
        <fullName evidence="2">Uncharacterized protein</fullName>
    </submittedName>
</protein>
<feature type="compositionally biased region" description="Basic and acidic residues" evidence="1">
    <location>
        <begin position="189"/>
        <end position="204"/>
    </location>
</feature>
<organism evidence="2 3">
    <name type="scientific">Edaphochlamys debaryana</name>
    <dbReference type="NCBI Taxonomy" id="47281"/>
    <lineage>
        <taxon>Eukaryota</taxon>
        <taxon>Viridiplantae</taxon>
        <taxon>Chlorophyta</taxon>
        <taxon>core chlorophytes</taxon>
        <taxon>Chlorophyceae</taxon>
        <taxon>CS clade</taxon>
        <taxon>Chlamydomonadales</taxon>
        <taxon>Chlamydomonadales incertae sedis</taxon>
        <taxon>Edaphochlamys</taxon>
    </lineage>
</organism>
<gene>
    <name evidence="2" type="ORF">HYH03_000102</name>
</gene>
<comment type="caution">
    <text evidence="2">The sequence shown here is derived from an EMBL/GenBank/DDBJ whole genome shotgun (WGS) entry which is preliminary data.</text>
</comment>
<sequence length="213" mass="22883">METCSTLDPGEEEWEWDLMDSLIPAPPPRDFQSAFPLLSSSSSDASGNGSYVCSEGSLGVCSPPLPAVPLHQHTKPRAATTTSCKGFRICVVRPCGLVHTQRCNDLAAWSASPPPRRSSCSALPSAPIPVPSPSQQACRRRSDPGAVAAAQPFLDLPCPGEGVEAVGRRDPAQNPILVAVRDYYEAYRRQRETAPPHKPPEPCRRVVGFGVEQ</sequence>
<reference evidence="2" key="1">
    <citation type="journal article" date="2020" name="bioRxiv">
        <title>Comparative genomics of Chlamydomonas.</title>
        <authorList>
            <person name="Craig R.J."/>
            <person name="Hasan A.R."/>
            <person name="Ness R.W."/>
            <person name="Keightley P.D."/>
        </authorList>
    </citation>
    <scope>NUCLEOTIDE SEQUENCE</scope>
    <source>
        <strain evidence="2">CCAP 11/70</strain>
    </source>
</reference>
<dbReference type="EMBL" id="JAEHOE010000001">
    <property type="protein sequence ID" value="KAG2501597.1"/>
    <property type="molecule type" value="Genomic_DNA"/>
</dbReference>
<evidence type="ECO:0000256" key="1">
    <source>
        <dbReference type="SAM" id="MobiDB-lite"/>
    </source>
</evidence>
<name>A0A836C7B6_9CHLO</name>
<evidence type="ECO:0000313" key="2">
    <source>
        <dbReference type="EMBL" id="KAG2501597.1"/>
    </source>
</evidence>
<feature type="compositionally biased region" description="Low complexity" evidence="1">
    <location>
        <begin position="112"/>
        <end position="125"/>
    </location>
</feature>
<feature type="region of interest" description="Disordered" evidence="1">
    <location>
        <begin position="112"/>
        <end position="132"/>
    </location>
</feature>
<dbReference type="AlphaFoldDB" id="A0A836C7B6"/>
<accession>A0A836C7B6</accession>
<feature type="region of interest" description="Disordered" evidence="1">
    <location>
        <begin position="189"/>
        <end position="213"/>
    </location>
</feature>
<dbReference type="Proteomes" id="UP000612055">
    <property type="component" value="Unassembled WGS sequence"/>
</dbReference>
<proteinExistence type="predicted"/>